<name>A0A1I5CU06_9MICO</name>
<dbReference type="STRING" id="995034.SAMN05216219_2568"/>
<evidence type="ECO:0000313" key="3">
    <source>
        <dbReference type="EMBL" id="SFN90433.1"/>
    </source>
</evidence>
<accession>A0A1I5CU06</accession>
<dbReference type="Pfam" id="PF04075">
    <property type="entry name" value="F420H2_quin_red"/>
    <property type="match status" value="1"/>
</dbReference>
<dbReference type="PANTHER" id="PTHR39428:SF1">
    <property type="entry name" value="F420H(2)-DEPENDENT QUINONE REDUCTASE RV1261C"/>
    <property type="match status" value="1"/>
</dbReference>
<dbReference type="GO" id="GO:0070967">
    <property type="term" value="F:coenzyme F420 binding"/>
    <property type="evidence" value="ECO:0007669"/>
    <property type="project" value="TreeGrafter"/>
</dbReference>
<dbReference type="PANTHER" id="PTHR39428">
    <property type="entry name" value="F420H(2)-DEPENDENT QUINONE REDUCTASE RV1261C"/>
    <property type="match status" value="1"/>
</dbReference>
<dbReference type="InterPro" id="IPR004378">
    <property type="entry name" value="F420H2_quin_Rdtase"/>
</dbReference>
<sequence length="141" mass="15704">MRAMNAVHRALLAISGGRVGWRLGPMVVLELHTVGRSSGFRRSTMLTAPIHRDGRFVLVASKGGDDRDPQWYKNLCAEPDVEISVRGTTGRYRARTASDAEKQELWPEIVASYRGYAAYQRRTSRNIPVVICEPADDNSTS</sequence>
<dbReference type="AlphaFoldDB" id="A0A1I5CU06"/>
<reference evidence="4" key="1">
    <citation type="submission" date="2016-10" db="EMBL/GenBank/DDBJ databases">
        <authorList>
            <person name="Varghese N."/>
            <person name="Submissions S."/>
        </authorList>
    </citation>
    <scope>NUCLEOTIDE SEQUENCE [LARGE SCALE GENOMIC DNA]</scope>
    <source>
        <strain evidence="4">CGMCC 1.11101</strain>
    </source>
</reference>
<dbReference type="GO" id="GO:0016491">
    <property type="term" value="F:oxidoreductase activity"/>
    <property type="evidence" value="ECO:0007669"/>
    <property type="project" value="InterPro"/>
</dbReference>
<dbReference type="EMBL" id="FOVM01000007">
    <property type="protein sequence ID" value="SFN90433.1"/>
    <property type="molecule type" value="Genomic_DNA"/>
</dbReference>
<proteinExistence type="inferred from homology"/>
<dbReference type="Gene3D" id="2.30.110.10">
    <property type="entry name" value="Electron Transport, Fmn-binding Protein, Chain A"/>
    <property type="match status" value="1"/>
</dbReference>
<comment type="similarity">
    <text evidence="1">Belongs to the F420H(2)-dependent quinone reductase family.</text>
</comment>
<protein>
    <submittedName>
        <fullName evidence="3">Deazaflavin-dependent oxidoreductase, nitroreductase family</fullName>
    </submittedName>
</protein>
<dbReference type="NCBIfam" id="TIGR00026">
    <property type="entry name" value="hi_GC_TIGR00026"/>
    <property type="match status" value="1"/>
</dbReference>
<organism evidence="3 4">
    <name type="scientific">Mycetocola miduiensis</name>
    <dbReference type="NCBI Taxonomy" id="995034"/>
    <lineage>
        <taxon>Bacteria</taxon>
        <taxon>Bacillati</taxon>
        <taxon>Actinomycetota</taxon>
        <taxon>Actinomycetes</taxon>
        <taxon>Micrococcales</taxon>
        <taxon>Microbacteriaceae</taxon>
        <taxon>Mycetocola</taxon>
    </lineage>
</organism>
<dbReference type="GO" id="GO:0005886">
    <property type="term" value="C:plasma membrane"/>
    <property type="evidence" value="ECO:0007669"/>
    <property type="project" value="TreeGrafter"/>
</dbReference>
<dbReference type="Proteomes" id="UP000198867">
    <property type="component" value="Unassembled WGS sequence"/>
</dbReference>
<evidence type="ECO:0000256" key="2">
    <source>
        <dbReference type="ARBA" id="ARBA00049106"/>
    </source>
</evidence>
<gene>
    <name evidence="3" type="ORF">SAMN05216219_2568</name>
</gene>
<comment type="catalytic activity">
    <reaction evidence="2">
        <text>oxidized coenzyme F420-(gamma-L-Glu)(n) + a quinol + H(+) = reduced coenzyme F420-(gamma-L-Glu)(n) + a quinone</text>
        <dbReference type="Rhea" id="RHEA:39663"/>
        <dbReference type="Rhea" id="RHEA-COMP:12939"/>
        <dbReference type="Rhea" id="RHEA-COMP:14378"/>
        <dbReference type="ChEBI" id="CHEBI:15378"/>
        <dbReference type="ChEBI" id="CHEBI:24646"/>
        <dbReference type="ChEBI" id="CHEBI:132124"/>
        <dbReference type="ChEBI" id="CHEBI:133980"/>
        <dbReference type="ChEBI" id="CHEBI:139511"/>
    </reaction>
</comment>
<keyword evidence="4" id="KW-1185">Reference proteome</keyword>
<evidence type="ECO:0000313" key="4">
    <source>
        <dbReference type="Proteomes" id="UP000198867"/>
    </source>
</evidence>
<evidence type="ECO:0000256" key="1">
    <source>
        <dbReference type="ARBA" id="ARBA00008710"/>
    </source>
</evidence>
<dbReference type="InterPro" id="IPR012349">
    <property type="entry name" value="Split_barrel_FMN-bd"/>
</dbReference>